<protein>
    <submittedName>
        <fullName evidence="2">Uncharacterized protein</fullName>
    </submittedName>
</protein>
<organism evidence="2 3">
    <name type="scientific">Dreissena polymorpha</name>
    <name type="common">Zebra mussel</name>
    <name type="synonym">Mytilus polymorpha</name>
    <dbReference type="NCBI Taxonomy" id="45954"/>
    <lineage>
        <taxon>Eukaryota</taxon>
        <taxon>Metazoa</taxon>
        <taxon>Spiralia</taxon>
        <taxon>Lophotrochozoa</taxon>
        <taxon>Mollusca</taxon>
        <taxon>Bivalvia</taxon>
        <taxon>Autobranchia</taxon>
        <taxon>Heteroconchia</taxon>
        <taxon>Euheterodonta</taxon>
        <taxon>Imparidentia</taxon>
        <taxon>Neoheterodontei</taxon>
        <taxon>Myida</taxon>
        <taxon>Dreissenoidea</taxon>
        <taxon>Dreissenidae</taxon>
        <taxon>Dreissena</taxon>
    </lineage>
</organism>
<dbReference type="AlphaFoldDB" id="A0A9D4HJL9"/>
<proteinExistence type="predicted"/>
<reference evidence="2" key="2">
    <citation type="submission" date="2020-11" db="EMBL/GenBank/DDBJ databases">
        <authorList>
            <person name="McCartney M.A."/>
            <person name="Auch B."/>
            <person name="Kono T."/>
            <person name="Mallez S."/>
            <person name="Becker A."/>
            <person name="Gohl D.M."/>
            <person name="Silverstein K.A.T."/>
            <person name="Koren S."/>
            <person name="Bechman K.B."/>
            <person name="Herman A."/>
            <person name="Abrahante J.E."/>
            <person name="Garbe J."/>
        </authorList>
    </citation>
    <scope>NUCLEOTIDE SEQUENCE</scope>
    <source>
        <strain evidence="2">Duluth1</strain>
        <tissue evidence="2">Whole animal</tissue>
    </source>
</reference>
<reference evidence="2" key="1">
    <citation type="journal article" date="2019" name="bioRxiv">
        <title>The Genome of the Zebra Mussel, Dreissena polymorpha: A Resource for Invasive Species Research.</title>
        <authorList>
            <person name="McCartney M.A."/>
            <person name="Auch B."/>
            <person name="Kono T."/>
            <person name="Mallez S."/>
            <person name="Zhang Y."/>
            <person name="Obille A."/>
            <person name="Becker A."/>
            <person name="Abrahante J.E."/>
            <person name="Garbe J."/>
            <person name="Badalamenti J.P."/>
            <person name="Herman A."/>
            <person name="Mangelson H."/>
            <person name="Liachko I."/>
            <person name="Sullivan S."/>
            <person name="Sone E.D."/>
            <person name="Koren S."/>
            <person name="Silverstein K.A.T."/>
            <person name="Beckman K.B."/>
            <person name="Gohl D.M."/>
        </authorList>
    </citation>
    <scope>NUCLEOTIDE SEQUENCE</scope>
    <source>
        <strain evidence="2">Duluth1</strain>
        <tissue evidence="2">Whole animal</tissue>
    </source>
</reference>
<evidence type="ECO:0000313" key="2">
    <source>
        <dbReference type="EMBL" id="KAH3719061.1"/>
    </source>
</evidence>
<accession>A0A9D4HJL9</accession>
<keyword evidence="1" id="KW-0175">Coiled coil</keyword>
<feature type="coiled-coil region" evidence="1">
    <location>
        <begin position="10"/>
        <end position="44"/>
    </location>
</feature>
<name>A0A9D4HJL9_DREPO</name>
<comment type="caution">
    <text evidence="2">The sequence shown here is derived from an EMBL/GenBank/DDBJ whole genome shotgun (WGS) entry which is preliminary data.</text>
</comment>
<dbReference type="Proteomes" id="UP000828390">
    <property type="component" value="Unassembled WGS sequence"/>
</dbReference>
<gene>
    <name evidence="2" type="ORF">DPMN_061889</name>
</gene>
<sequence length="74" mass="8706">MTSDDIGRTLSALAEKNEALEYGLNTLRNELELERQHSKRLRNEMMMMADPLKKHDCLVKPMNMSTIKRKRILF</sequence>
<evidence type="ECO:0000256" key="1">
    <source>
        <dbReference type="SAM" id="Coils"/>
    </source>
</evidence>
<evidence type="ECO:0000313" key="3">
    <source>
        <dbReference type="Proteomes" id="UP000828390"/>
    </source>
</evidence>
<dbReference type="EMBL" id="JAIWYP010000013">
    <property type="protein sequence ID" value="KAH3719061.1"/>
    <property type="molecule type" value="Genomic_DNA"/>
</dbReference>
<keyword evidence="3" id="KW-1185">Reference proteome</keyword>